<dbReference type="OrthoDB" id="10359643at2759"/>
<keyword evidence="3" id="KW-1185">Reference proteome</keyword>
<evidence type="ECO:0000313" key="2">
    <source>
        <dbReference type="EMBL" id="PIC11337.1"/>
    </source>
</evidence>
<dbReference type="Pfam" id="PF23673">
    <property type="entry name" value="DUF7154"/>
    <property type="match status" value="1"/>
</dbReference>
<dbReference type="PANTHER" id="PTHR23062">
    <property type="entry name" value="HYPOTHETICAL PROTEIN C.ELEGANS"/>
    <property type="match status" value="1"/>
</dbReference>
<gene>
    <name evidence="2" type="ORF">B9Z55_029148</name>
</gene>
<dbReference type="EMBL" id="PDUG01000126">
    <property type="protein sequence ID" value="PIC11337.1"/>
    <property type="molecule type" value="Genomic_DNA"/>
</dbReference>
<dbReference type="PANTHER" id="PTHR23062:SF3">
    <property type="entry name" value="ANF_RECEPTOR DOMAIN-CONTAINING PROTEIN-RELATED"/>
    <property type="match status" value="1"/>
</dbReference>
<name>A0A2G5S8I5_9PELO</name>
<dbReference type="InterPro" id="IPR055578">
    <property type="entry name" value="DUF7154"/>
</dbReference>
<organism evidence="2 3">
    <name type="scientific">Caenorhabditis nigoni</name>
    <dbReference type="NCBI Taxonomy" id="1611254"/>
    <lineage>
        <taxon>Eukaryota</taxon>
        <taxon>Metazoa</taxon>
        <taxon>Ecdysozoa</taxon>
        <taxon>Nematoda</taxon>
        <taxon>Chromadorea</taxon>
        <taxon>Rhabditida</taxon>
        <taxon>Rhabditina</taxon>
        <taxon>Rhabditomorpha</taxon>
        <taxon>Rhabditoidea</taxon>
        <taxon>Rhabditidae</taxon>
        <taxon>Peloderinae</taxon>
        <taxon>Caenorhabditis</taxon>
    </lineage>
</organism>
<feature type="domain" description="DUF7154" evidence="1">
    <location>
        <begin position="54"/>
        <end position="159"/>
    </location>
</feature>
<dbReference type="AlphaFoldDB" id="A0A2G5S8I5"/>
<sequence length="170" mass="19367">MTTATPSGGSQPKVMYSVASKTNGMGAIEYDERFRDVIWWFPTIENLYPVYAMTIQVSGSETTPLPDFNPSVTKYYWTAIAYQDHVPIDSFRSLNLRWTNSQDYGNFSVNSNNITDGWYGGTYVGNRNNFYGGVNYNIALDYNYSGEDVQNLQIRIYSSEPTSNWLPYSD</sequence>
<evidence type="ECO:0000313" key="3">
    <source>
        <dbReference type="Proteomes" id="UP000230233"/>
    </source>
</evidence>
<accession>A0A2G5S8I5</accession>
<reference evidence="3" key="1">
    <citation type="submission" date="2017-10" db="EMBL/GenBank/DDBJ databases">
        <title>Rapid genome shrinkage in a self-fertile nematode reveals novel sperm competition proteins.</title>
        <authorList>
            <person name="Yin D."/>
            <person name="Schwarz E.M."/>
            <person name="Thomas C.G."/>
            <person name="Felde R.L."/>
            <person name="Korf I.F."/>
            <person name="Cutter A.D."/>
            <person name="Schartner C.M."/>
            <person name="Ralston E.J."/>
            <person name="Meyer B.J."/>
            <person name="Haag E.S."/>
        </authorList>
    </citation>
    <scope>NUCLEOTIDE SEQUENCE [LARGE SCALE GENOMIC DNA]</scope>
    <source>
        <strain evidence="3">JU1422</strain>
    </source>
</reference>
<dbReference type="STRING" id="1611254.A0A2G5S8I5"/>
<evidence type="ECO:0000259" key="1">
    <source>
        <dbReference type="Pfam" id="PF23673"/>
    </source>
</evidence>
<proteinExistence type="predicted"/>
<dbReference type="GO" id="GO:0045087">
    <property type="term" value="P:innate immune response"/>
    <property type="evidence" value="ECO:0007669"/>
    <property type="project" value="TreeGrafter"/>
</dbReference>
<comment type="caution">
    <text evidence="2">The sequence shown here is derived from an EMBL/GenBank/DDBJ whole genome shotgun (WGS) entry which is preliminary data.</text>
</comment>
<protein>
    <recommendedName>
        <fullName evidence="1">DUF7154 domain-containing protein</fullName>
    </recommendedName>
</protein>
<dbReference type="Proteomes" id="UP000230233">
    <property type="component" value="Unassembled WGS sequence"/>
</dbReference>